<proteinExistence type="predicted"/>
<evidence type="ECO:0000256" key="5">
    <source>
        <dbReference type="ARBA" id="ARBA00023010"/>
    </source>
</evidence>
<comment type="caution">
    <text evidence="8">The sequence shown here is derived from an EMBL/GenBank/DDBJ whole genome shotgun (WGS) entry which is preliminary data.</text>
</comment>
<gene>
    <name evidence="8" type="ORF">KGF57_004271</name>
</gene>
<dbReference type="EMBL" id="JAIHNG010000154">
    <property type="protein sequence ID" value="KAI5950665.1"/>
    <property type="molecule type" value="Genomic_DNA"/>
</dbReference>
<comment type="subcellular location">
    <subcellularLocation>
        <location evidence="1">Nucleus</location>
        <location evidence="1">Nuclear pore complex</location>
    </subcellularLocation>
</comment>
<evidence type="ECO:0000256" key="7">
    <source>
        <dbReference type="ARBA" id="ARBA00023242"/>
    </source>
</evidence>
<organism evidence="8 9">
    <name type="scientific">Candida theae</name>
    <dbReference type="NCBI Taxonomy" id="1198502"/>
    <lineage>
        <taxon>Eukaryota</taxon>
        <taxon>Fungi</taxon>
        <taxon>Dikarya</taxon>
        <taxon>Ascomycota</taxon>
        <taxon>Saccharomycotina</taxon>
        <taxon>Pichiomycetes</taxon>
        <taxon>Debaryomycetaceae</taxon>
        <taxon>Candida/Lodderomyces clade</taxon>
        <taxon>Candida</taxon>
    </lineage>
</organism>
<dbReference type="GeneID" id="76152315"/>
<dbReference type="PANTHER" id="PTHR13257:SF0">
    <property type="entry name" value="NUCLEAR PORE COMPLEX PROTEIN NUP88"/>
    <property type="match status" value="1"/>
</dbReference>
<dbReference type="InterPro" id="IPR036322">
    <property type="entry name" value="WD40_repeat_dom_sf"/>
</dbReference>
<sequence length="732" mass="82147">MSDGLVSSITKQLIFQHHFPIDFNFAKLPNTTEPNATAPSASAPTLSIPHNKLVCRNNSELFFAQGNLVRCCTINPVTSNYKLLKTPRADFEVVSLEINESGSFLAIVGDSKVDVVSLPPVLNTKQKSVYIEAKNYRITNVGKIRKVLWQSIVANDSMLVILNDKSEVFGFDLKRSATVPLVKISFEEKVNSIAFGSRSKINDGLKLYASTDDKIVSVDFYNDSTKIAVSESAIDVAISDSQNTIEIIKDKFPEKSVLLSSAKTQLEVYDSLRRQLSNNLREVRGLYSDNPYELFIVELRAKAPDYKPREVAQVGADDLVSFGDNEQIGLLATIKNDTISYFSNILGSGLVQYEEPKSVTYAKPKKGFGFVDSFDDVNAEKLFWQSDLNLLEFLQSEKLPFNGRAYLRNLNGYDDKFVAVFDGSLVVVNCGWVKELVSDLENDSIDSLDKIKPTYNLLSSGKNLHGFALLTKFDSEVGIIVRDDLEIVTINSEVVAEEEEKEVKVPLSIEDKPGVPSLAISAEPFAEIESSLKVLESSVTLKNDPNTKLEPTVEVLEKLNKDSLETNQAVFGYTVYAIKLQSRTLAQLKSLKSQVETLKKLADDTPYNNELDERISKALSKQEELDSRIKHVQAKINDEMYKVKNVPLSKEEKEYFNEINEWNKTTLHLIEQLKDIGNGVEECKKNNPEESEDEKDVLEHLQLQQKVKKLVTWLKFQGSEINDLMEKVSIKV</sequence>
<evidence type="ECO:0000256" key="4">
    <source>
        <dbReference type="ARBA" id="ARBA00022927"/>
    </source>
</evidence>
<keyword evidence="3" id="KW-0509">mRNA transport</keyword>
<keyword evidence="9" id="KW-1185">Reference proteome</keyword>
<dbReference type="RefSeq" id="XP_051607250.1">
    <property type="nucleotide sequence ID" value="XM_051753763.1"/>
</dbReference>
<evidence type="ECO:0000256" key="2">
    <source>
        <dbReference type="ARBA" id="ARBA00022448"/>
    </source>
</evidence>
<dbReference type="GO" id="GO:0017056">
    <property type="term" value="F:structural constituent of nuclear pore"/>
    <property type="evidence" value="ECO:0007669"/>
    <property type="project" value="InterPro"/>
</dbReference>
<keyword evidence="4" id="KW-0653">Protein transport</keyword>
<evidence type="ECO:0000313" key="8">
    <source>
        <dbReference type="EMBL" id="KAI5950665.1"/>
    </source>
</evidence>
<accession>A0AAD5BBF9</accession>
<evidence type="ECO:0000256" key="1">
    <source>
        <dbReference type="ARBA" id="ARBA00004567"/>
    </source>
</evidence>
<keyword evidence="7" id="KW-0539">Nucleus</keyword>
<protein>
    <submittedName>
        <fullName evidence="8">NUP82</fullName>
    </submittedName>
</protein>
<reference evidence="8 9" key="1">
    <citation type="journal article" date="2022" name="DNA Res.">
        <title>Genome analysis of five recently described species of the CUG-Ser clade uncovers Candida theae as a new hybrid lineage with pathogenic potential in the Candida parapsilosis species complex.</title>
        <authorList>
            <person name="Mixao V."/>
            <person name="Del Olmo V."/>
            <person name="Hegedusova E."/>
            <person name="Saus E."/>
            <person name="Pryszcz L."/>
            <person name="Cillingova A."/>
            <person name="Nosek J."/>
            <person name="Gabaldon T."/>
        </authorList>
    </citation>
    <scope>NUCLEOTIDE SEQUENCE [LARGE SCALE GENOMIC DNA]</scope>
    <source>
        <strain evidence="8 9">CBS 12239</strain>
    </source>
</reference>
<dbReference type="InterPro" id="IPR037700">
    <property type="entry name" value="NUP88/NUP82"/>
</dbReference>
<dbReference type="PANTHER" id="PTHR13257">
    <property type="entry name" value="NUCLEOPORIN NUP84-RELATED"/>
    <property type="match status" value="1"/>
</dbReference>
<evidence type="ECO:0000256" key="3">
    <source>
        <dbReference type="ARBA" id="ARBA00022816"/>
    </source>
</evidence>
<dbReference type="GO" id="GO:0006406">
    <property type="term" value="P:mRNA export from nucleus"/>
    <property type="evidence" value="ECO:0007669"/>
    <property type="project" value="TreeGrafter"/>
</dbReference>
<dbReference type="AlphaFoldDB" id="A0AAD5BBF9"/>
<evidence type="ECO:0000256" key="6">
    <source>
        <dbReference type="ARBA" id="ARBA00023132"/>
    </source>
</evidence>
<dbReference type="GO" id="GO:0005643">
    <property type="term" value="C:nuclear pore"/>
    <property type="evidence" value="ECO:0007669"/>
    <property type="project" value="UniProtKB-SubCell"/>
</dbReference>
<dbReference type="GO" id="GO:0006606">
    <property type="term" value="P:protein import into nucleus"/>
    <property type="evidence" value="ECO:0007669"/>
    <property type="project" value="TreeGrafter"/>
</dbReference>
<keyword evidence="6" id="KW-0906">Nuclear pore complex</keyword>
<dbReference type="Proteomes" id="UP001204833">
    <property type="component" value="Unassembled WGS sequence"/>
</dbReference>
<evidence type="ECO:0000313" key="9">
    <source>
        <dbReference type="Proteomes" id="UP001204833"/>
    </source>
</evidence>
<dbReference type="GO" id="GO:0000056">
    <property type="term" value="P:ribosomal small subunit export from nucleus"/>
    <property type="evidence" value="ECO:0007669"/>
    <property type="project" value="InterPro"/>
</dbReference>
<dbReference type="SUPFAM" id="SSF50978">
    <property type="entry name" value="WD40 repeat-like"/>
    <property type="match status" value="1"/>
</dbReference>
<keyword evidence="2" id="KW-0813">Transport</keyword>
<dbReference type="GO" id="GO:0000055">
    <property type="term" value="P:ribosomal large subunit export from nucleus"/>
    <property type="evidence" value="ECO:0007669"/>
    <property type="project" value="InterPro"/>
</dbReference>
<name>A0AAD5BBF9_9ASCO</name>
<keyword evidence="5" id="KW-0811">Translocation</keyword>